<keyword evidence="1" id="KW-0175">Coiled coil</keyword>
<accession>A0A8S5N7Z0</accession>
<name>A0A8S5N7Z0_9CAUD</name>
<organism evidence="2">
    <name type="scientific">Myoviridae sp. ctiBE32</name>
    <dbReference type="NCBI Taxonomy" id="2826685"/>
    <lineage>
        <taxon>Viruses</taxon>
        <taxon>Duplodnaviria</taxon>
        <taxon>Heunggongvirae</taxon>
        <taxon>Uroviricota</taxon>
        <taxon>Caudoviricetes</taxon>
    </lineage>
</organism>
<dbReference type="Pfam" id="PF05565">
    <property type="entry name" value="Sipho_Gp157"/>
    <property type="match status" value="1"/>
</dbReference>
<sequence>MESLYQLTDEYLQLLEMAEDPDVEPEVLKDTMEAIGGEIEVKADGYAKVIRQLSADAEGISAEIERLTARKKAIETNTDRMKKSLQNAMTMTGKVKFKTQLFSFRIQKNAPSVVIDSDNIPKRYLIQQDPKVDRKSISAALKEGKKLAFAHLEQTESLRIQ</sequence>
<reference evidence="2" key="1">
    <citation type="journal article" date="2021" name="Proc. Natl. Acad. Sci. U.S.A.">
        <title>A Catalog of Tens of Thousands of Viruses from Human Metagenomes Reveals Hidden Associations with Chronic Diseases.</title>
        <authorList>
            <person name="Tisza M.J."/>
            <person name="Buck C.B."/>
        </authorList>
    </citation>
    <scope>NUCLEOTIDE SEQUENCE</scope>
    <source>
        <strain evidence="2">CtiBE32</strain>
    </source>
</reference>
<proteinExistence type="predicted"/>
<evidence type="ECO:0000313" key="2">
    <source>
        <dbReference type="EMBL" id="DAD90495.1"/>
    </source>
</evidence>
<feature type="coiled-coil region" evidence="1">
    <location>
        <begin position="50"/>
        <end position="84"/>
    </location>
</feature>
<dbReference type="EMBL" id="BK015088">
    <property type="protein sequence ID" value="DAD90495.1"/>
    <property type="molecule type" value="Genomic_DNA"/>
</dbReference>
<dbReference type="InterPro" id="IPR008840">
    <property type="entry name" value="Sipho_Gp157"/>
</dbReference>
<evidence type="ECO:0000256" key="1">
    <source>
        <dbReference type="SAM" id="Coils"/>
    </source>
</evidence>
<protein>
    <submittedName>
        <fullName evidence="2">Resistance protein</fullName>
    </submittedName>
</protein>